<gene>
    <name evidence="2" type="ORF">SEVIR_5G186800v2</name>
</gene>
<dbReference type="AlphaFoldDB" id="A0A4U6UKH9"/>
<dbReference type="OMA" id="FCRADNT"/>
<reference evidence="2" key="1">
    <citation type="submission" date="2019-03" db="EMBL/GenBank/DDBJ databases">
        <title>WGS assembly of Setaria viridis.</title>
        <authorList>
            <person name="Huang P."/>
            <person name="Jenkins J."/>
            <person name="Grimwood J."/>
            <person name="Barry K."/>
            <person name="Healey A."/>
            <person name="Mamidi S."/>
            <person name="Sreedasyam A."/>
            <person name="Shu S."/>
            <person name="Feldman M."/>
            <person name="Wu J."/>
            <person name="Yu Y."/>
            <person name="Chen C."/>
            <person name="Johnson J."/>
            <person name="Rokhsar D."/>
            <person name="Baxter I."/>
            <person name="Schmutz J."/>
            <person name="Brutnell T."/>
            <person name="Kellogg E."/>
        </authorList>
    </citation>
    <scope>NUCLEOTIDE SEQUENCE [LARGE SCALE GENOMIC DNA]</scope>
</reference>
<protein>
    <submittedName>
        <fullName evidence="2">Uncharacterized protein</fullName>
    </submittedName>
</protein>
<proteinExistence type="predicted"/>
<evidence type="ECO:0000256" key="1">
    <source>
        <dbReference type="SAM" id="MobiDB-lite"/>
    </source>
</evidence>
<sequence>MVTLPADAFDSNSQTETDSSDDRRRSYRTPFARGNTLCVFCRADNTFVCLICPGKRHRWRILNEVKDHILGMAESAPLRGENKKWSRHRVVARNEGWIE</sequence>
<dbReference type="EMBL" id="CM016556">
    <property type="protein sequence ID" value="TKW14753.1"/>
    <property type="molecule type" value="Genomic_DNA"/>
</dbReference>
<feature type="region of interest" description="Disordered" evidence="1">
    <location>
        <begin position="1"/>
        <end position="27"/>
    </location>
</feature>
<organism evidence="2 3">
    <name type="scientific">Setaria viridis</name>
    <name type="common">Green bristlegrass</name>
    <name type="synonym">Setaria italica subsp. viridis</name>
    <dbReference type="NCBI Taxonomy" id="4556"/>
    <lineage>
        <taxon>Eukaryota</taxon>
        <taxon>Viridiplantae</taxon>
        <taxon>Streptophyta</taxon>
        <taxon>Embryophyta</taxon>
        <taxon>Tracheophyta</taxon>
        <taxon>Spermatophyta</taxon>
        <taxon>Magnoliopsida</taxon>
        <taxon>Liliopsida</taxon>
        <taxon>Poales</taxon>
        <taxon>Poaceae</taxon>
        <taxon>PACMAD clade</taxon>
        <taxon>Panicoideae</taxon>
        <taxon>Panicodae</taxon>
        <taxon>Paniceae</taxon>
        <taxon>Cenchrinae</taxon>
        <taxon>Setaria</taxon>
    </lineage>
</organism>
<accession>A0A4U6UKH9</accession>
<evidence type="ECO:0000313" key="2">
    <source>
        <dbReference type="EMBL" id="TKW14753.1"/>
    </source>
</evidence>
<evidence type="ECO:0000313" key="3">
    <source>
        <dbReference type="Proteomes" id="UP000298652"/>
    </source>
</evidence>
<dbReference type="Proteomes" id="UP000298652">
    <property type="component" value="Chromosome 5"/>
</dbReference>
<dbReference type="Gramene" id="TKW14753">
    <property type="protein sequence ID" value="TKW14753"/>
    <property type="gene ID" value="SEVIR_5G186800v2"/>
</dbReference>
<name>A0A4U6UKH9_SETVI</name>
<keyword evidence="3" id="KW-1185">Reference proteome</keyword>